<evidence type="ECO:0008006" key="4">
    <source>
        <dbReference type="Google" id="ProtNLM"/>
    </source>
</evidence>
<keyword evidence="1" id="KW-0812">Transmembrane</keyword>
<feature type="transmembrane region" description="Helical" evidence="1">
    <location>
        <begin position="92"/>
        <end position="110"/>
    </location>
</feature>
<gene>
    <name evidence="2" type="ORF">ABVV53_07980</name>
</gene>
<keyword evidence="1" id="KW-1133">Transmembrane helix</keyword>
<dbReference type="RefSeq" id="WP_353983860.1">
    <property type="nucleotide sequence ID" value="NZ_JBEWLY010000013.1"/>
</dbReference>
<keyword evidence="3" id="KW-1185">Reference proteome</keyword>
<proteinExistence type="predicted"/>
<dbReference type="Proteomes" id="UP001548713">
    <property type="component" value="Unassembled WGS sequence"/>
</dbReference>
<evidence type="ECO:0000313" key="2">
    <source>
        <dbReference type="EMBL" id="MET1755396.1"/>
    </source>
</evidence>
<evidence type="ECO:0000313" key="3">
    <source>
        <dbReference type="Proteomes" id="UP001548713"/>
    </source>
</evidence>
<organism evidence="2 3">
    <name type="scientific">Novosphingobium kalidii</name>
    <dbReference type="NCBI Taxonomy" id="3230299"/>
    <lineage>
        <taxon>Bacteria</taxon>
        <taxon>Pseudomonadati</taxon>
        <taxon>Pseudomonadota</taxon>
        <taxon>Alphaproteobacteria</taxon>
        <taxon>Sphingomonadales</taxon>
        <taxon>Sphingomonadaceae</taxon>
        <taxon>Novosphingobium</taxon>
    </lineage>
</organism>
<keyword evidence="1" id="KW-0472">Membrane</keyword>
<reference evidence="2 3" key="1">
    <citation type="submission" date="2024-07" db="EMBL/GenBank/DDBJ databases">
        <title>Novosphingobium kalidii RD2P27.</title>
        <authorList>
            <person name="Sun J.-Q."/>
        </authorList>
    </citation>
    <scope>NUCLEOTIDE SEQUENCE [LARGE SCALE GENOMIC DNA]</scope>
    <source>
        <strain evidence="2 3">RD2P27</strain>
    </source>
</reference>
<sequence length="120" mass="12339">MDYRKFSIGLGLFSFALGAAELMGSRRIAGKLHARGSEGLIRGFGAREVLAGAGLLAAPSRPIAVWNRVAGDAMDLAALGAAARKSPRSQNVWGAIAFVVGATALDIFVARGLSRGTAKA</sequence>
<comment type="caution">
    <text evidence="2">The sequence shown here is derived from an EMBL/GenBank/DDBJ whole genome shotgun (WGS) entry which is preliminary data.</text>
</comment>
<accession>A0ABV2D0K2</accession>
<protein>
    <recommendedName>
        <fullName evidence="4">DUF4267 domain-containing protein</fullName>
    </recommendedName>
</protein>
<evidence type="ECO:0000256" key="1">
    <source>
        <dbReference type="SAM" id="Phobius"/>
    </source>
</evidence>
<dbReference type="EMBL" id="JBEWLY010000013">
    <property type="protein sequence ID" value="MET1755396.1"/>
    <property type="molecule type" value="Genomic_DNA"/>
</dbReference>
<name>A0ABV2D0K2_9SPHN</name>